<dbReference type="RefSeq" id="WP_003887954.1">
    <property type="nucleotide sequence ID" value="NZ_ANBO01000042.1"/>
</dbReference>
<evidence type="ECO:0000313" key="2">
    <source>
        <dbReference type="Proteomes" id="UP000325690"/>
    </source>
</evidence>
<organism evidence="1 2">
    <name type="scientific">Mycolicibacterium phlei DSM 43239 = CCUG 21000</name>
    <dbReference type="NCBI Taxonomy" id="1226750"/>
    <lineage>
        <taxon>Bacteria</taxon>
        <taxon>Bacillati</taxon>
        <taxon>Actinomycetota</taxon>
        <taxon>Actinomycetes</taxon>
        <taxon>Mycobacteriales</taxon>
        <taxon>Mycobacteriaceae</taxon>
        <taxon>Mycolicibacterium</taxon>
    </lineage>
</organism>
<dbReference type="InterPro" id="IPR023393">
    <property type="entry name" value="START-like_dom_sf"/>
</dbReference>
<dbReference type="EMBL" id="ANBP01000006">
    <property type="protein sequence ID" value="KAB7757769.1"/>
    <property type="molecule type" value="Genomic_DNA"/>
</dbReference>
<keyword evidence="2" id="KW-1185">Reference proteome</keyword>
<gene>
    <name evidence="1" type="ORF">MPHL21000_06690</name>
</gene>
<proteinExistence type="predicted"/>
<dbReference type="InterPro" id="IPR019587">
    <property type="entry name" value="Polyketide_cyclase/dehydratase"/>
</dbReference>
<dbReference type="Gene3D" id="3.30.530.20">
    <property type="match status" value="1"/>
</dbReference>
<comment type="caution">
    <text evidence="1">The sequence shown here is derived from an EMBL/GenBank/DDBJ whole genome shotgun (WGS) entry which is preliminary data.</text>
</comment>
<reference evidence="1 2" key="1">
    <citation type="submission" date="2012-10" db="EMBL/GenBank/DDBJ databases">
        <title>The draft sequence of the Mycobacterium pheli genome.</title>
        <authorList>
            <person name="Pettersson B.M.F."/>
            <person name="Das S."/>
            <person name="Dasgupta S."/>
            <person name="Bhattacharya A."/>
            <person name="Kirsebom L.A."/>
        </authorList>
    </citation>
    <scope>NUCLEOTIDE SEQUENCE [LARGE SCALE GENOMIC DNA]</scope>
    <source>
        <strain evidence="1 2">CCUG 21000</strain>
    </source>
</reference>
<accession>A0A5N5VB83</accession>
<dbReference type="CDD" id="cd07821">
    <property type="entry name" value="PYR_PYL_RCAR_like"/>
    <property type="match status" value="1"/>
</dbReference>
<sequence>MAVLDRSRVIAATPTQIWNVLADFGAVSRWMDRVDHSCILASTPDMIGTTRRIQLGRTVLVERITEFDEQFALAYDVEGLPRILGRVNNRWTLEATGGGETVVTIHTTATPPVRLLMAASAAAMLADLADYLEGSHV</sequence>
<dbReference type="Pfam" id="PF10604">
    <property type="entry name" value="Polyketide_cyc2"/>
    <property type="match status" value="1"/>
</dbReference>
<dbReference type="Proteomes" id="UP000325690">
    <property type="component" value="Unassembled WGS sequence"/>
</dbReference>
<dbReference type="GeneID" id="74301550"/>
<evidence type="ECO:0000313" key="1">
    <source>
        <dbReference type="EMBL" id="KAB7757769.1"/>
    </source>
</evidence>
<dbReference type="AlphaFoldDB" id="A0A5N5VB83"/>
<dbReference type="SUPFAM" id="SSF55961">
    <property type="entry name" value="Bet v1-like"/>
    <property type="match status" value="1"/>
</dbReference>
<name>A0A5N5VB83_MYCPH</name>
<protein>
    <submittedName>
        <fullName evidence="1">Cyclase</fullName>
    </submittedName>
</protein>